<evidence type="ECO:0000256" key="9">
    <source>
        <dbReference type="SAM" id="Phobius"/>
    </source>
</evidence>
<dbReference type="InterPro" id="IPR004837">
    <property type="entry name" value="NaCa_Exmemb"/>
</dbReference>
<evidence type="ECO:0000256" key="4">
    <source>
        <dbReference type="ARBA" id="ARBA00022692"/>
    </source>
</evidence>
<dbReference type="EMBL" id="MU839039">
    <property type="protein sequence ID" value="KAK1762285.1"/>
    <property type="molecule type" value="Genomic_DNA"/>
</dbReference>
<feature type="region of interest" description="Disordered" evidence="8">
    <location>
        <begin position="77"/>
        <end position="111"/>
    </location>
</feature>
<keyword evidence="12" id="KW-1185">Reference proteome</keyword>
<feature type="domain" description="Sodium/calcium exchanger membrane region" evidence="10">
    <location>
        <begin position="396"/>
        <end position="537"/>
    </location>
</feature>
<dbReference type="GO" id="GO:0000329">
    <property type="term" value="C:fungal-type vacuole membrane"/>
    <property type="evidence" value="ECO:0007669"/>
    <property type="project" value="TreeGrafter"/>
</dbReference>
<dbReference type="GO" id="GO:0012505">
    <property type="term" value="C:endomembrane system"/>
    <property type="evidence" value="ECO:0007669"/>
    <property type="project" value="UniProtKB-SubCell"/>
</dbReference>
<keyword evidence="4 9" id="KW-0812">Transmembrane</keyword>
<accession>A0AAJ0FIN9</accession>
<evidence type="ECO:0000256" key="5">
    <source>
        <dbReference type="ARBA" id="ARBA00022989"/>
    </source>
</evidence>
<evidence type="ECO:0000256" key="3">
    <source>
        <dbReference type="ARBA" id="ARBA00022448"/>
    </source>
</evidence>
<proteinExistence type="inferred from homology"/>
<sequence>MSFNHYRIKREAHTLSRQHTSWSPFTHRWRLAPRRETGGEGILEAQSGEDGGDEIQHAHTSPDSLAFCSLDQEESGDAVLAPQPSATQADGLRNRRETGSDTVNETATTATGGELQKQHWGFKTVQPKVPFTIANQIQRIFQQSSVISLLLLCCPVGFILNYTRGRSAETFALNFVSTIPLNFIGDFAMTEVGLRLGETTADLLCVSTSNLVQFISCIVLLRTNQITILKTSLVGSILANILFFMGLSVICGSFSRKYQYFNRTAAHMSSNLLSLASTSLLIPTASRLLSQASPQDLVKQSRAASFVLILVYVLYVFCEHWTHKDIYSEEAQKVPARKRARPLKDGAVTLGLVNPVGLIAAHGVGGEERRRREMLQYSGGREEVEDDGPQLHFGVAVATFLITTALLYFNIDFSVNSIDALTTDANLSKTFVGLILFPLSNCDYVPIQLAMKDKLSHTVTSTVGKSIQTALLVTPGVILLAWCLGVDEVTLVFDGFEVVSLFTTVLLLNFLIVDAKVHWIQGVLLLADWTLIAVAAFFVHGEAERS</sequence>
<feature type="transmembrane region" description="Helical" evidence="9">
    <location>
        <begin position="519"/>
        <end position="539"/>
    </location>
</feature>
<dbReference type="Gene3D" id="1.20.1420.30">
    <property type="entry name" value="NCX, central ion-binding region"/>
    <property type="match status" value="1"/>
</dbReference>
<dbReference type="PANTHER" id="PTHR31503">
    <property type="entry name" value="VACUOLAR CALCIUM ION TRANSPORTER"/>
    <property type="match status" value="1"/>
</dbReference>
<dbReference type="PANTHER" id="PTHR31503:SF20">
    <property type="entry name" value="CA(2+)_H(+) EXCHANGER, PUTATIVE (EUROFUNG)-RELATED"/>
    <property type="match status" value="1"/>
</dbReference>
<dbReference type="GO" id="GO:0015369">
    <property type="term" value="F:calcium:proton antiporter activity"/>
    <property type="evidence" value="ECO:0007669"/>
    <property type="project" value="TreeGrafter"/>
</dbReference>
<comment type="subcellular location">
    <subcellularLocation>
        <location evidence="1">Endomembrane system</location>
        <topology evidence="1">Multi-pass membrane protein</topology>
    </subcellularLocation>
</comment>
<feature type="transmembrane region" description="Helical" evidence="9">
    <location>
        <begin position="233"/>
        <end position="251"/>
    </location>
</feature>
<comment type="similarity">
    <text evidence="2">Belongs to the Ca(2+):cation antiporter (CaCA) (TC 2.A.19) family.</text>
</comment>
<protein>
    <recommendedName>
        <fullName evidence="10">Sodium/calcium exchanger membrane region domain-containing protein</fullName>
    </recommendedName>
</protein>
<feature type="transmembrane region" description="Helical" evidence="9">
    <location>
        <begin position="391"/>
        <end position="409"/>
    </location>
</feature>
<name>A0AAJ0FIN9_9PEZI</name>
<feature type="transmembrane region" description="Helical" evidence="9">
    <location>
        <begin position="467"/>
        <end position="484"/>
    </location>
</feature>
<keyword evidence="3" id="KW-0813">Transport</keyword>
<dbReference type="Proteomes" id="UP001244011">
    <property type="component" value="Unassembled WGS sequence"/>
</dbReference>
<evidence type="ECO:0000256" key="8">
    <source>
        <dbReference type="SAM" id="MobiDB-lite"/>
    </source>
</evidence>
<evidence type="ECO:0000256" key="2">
    <source>
        <dbReference type="ARBA" id="ARBA00008170"/>
    </source>
</evidence>
<dbReference type="RefSeq" id="XP_060278498.1">
    <property type="nucleotide sequence ID" value="XM_060423287.1"/>
</dbReference>
<feature type="compositionally biased region" description="Polar residues" evidence="8">
    <location>
        <begin position="100"/>
        <end position="111"/>
    </location>
</feature>
<feature type="transmembrane region" description="Helical" evidence="9">
    <location>
        <begin position="146"/>
        <end position="165"/>
    </location>
</feature>
<keyword evidence="7 9" id="KW-0472">Membrane</keyword>
<keyword evidence="5 9" id="KW-1133">Transmembrane helix</keyword>
<feature type="domain" description="Sodium/calcium exchanger membrane region" evidence="10">
    <location>
        <begin position="192"/>
        <end position="317"/>
    </location>
</feature>
<gene>
    <name evidence="11" type="ORF">QBC33DRAFT_286053</name>
</gene>
<evidence type="ECO:0000313" key="12">
    <source>
        <dbReference type="Proteomes" id="UP001244011"/>
    </source>
</evidence>
<keyword evidence="6" id="KW-0406">Ion transport</keyword>
<comment type="caution">
    <text evidence="11">The sequence shown here is derived from an EMBL/GenBank/DDBJ whole genome shotgun (WGS) entry which is preliminary data.</text>
</comment>
<dbReference type="Pfam" id="PF01699">
    <property type="entry name" value="Na_Ca_ex"/>
    <property type="match status" value="2"/>
</dbReference>
<dbReference type="GeneID" id="85306474"/>
<feature type="transmembrane region" description="Helical" evidence="9">
    <location>
        <begin position="430"/>
        <end position="447"/>
    </location>
</feature>
<feature type="transmembrane region" description="Helical" evidence="9">
    <location>
        <begin position="301"/>
        <end position="318"/>
    </location>
</feature>
<organism evidence="11 12">
    <name type="scientific">Phialemonium atrogriseum</name>
    <dbReference type="NCBI Taxonomy" id="1093897"/>
    <lineage>
        <taxon>Eukaryota</taxon>
        <taxon>Fungi</taxon>
        <taxon>Dikarya</taxon>
        <taxon>Ascomycota</taxon>
        <taxon>Pezizomycotina</taxon>
        <taxon>Sordariomycetes</taxon>
        <taxon>Sordariomycetidae</taxon>
        <taxon>Cephalothecales</taxon>
        <taxon>Cephalothecaceae</taxon>
        <taxon>Phialemonium</taxon>
    </lineage>
</organism>
<reference evidence="11" key="1">
    <citation type="submission" date="2023-06" db="EMBL/GenBank/DDBJ databases">
        <title>Genome-scale phylogeny and comparative genomics of the fungal order Sordariales.</title>
        <authorList>
            <consortium name="Lawrence Berkeley National Laboratory"/>
            <person name="Hensen N."/>
            <person name="Bonometti L."/>
            <person name="Westerberg I."/>
            <person name="Brannstrom I.O."/>
            <person name="Guillou S."/>
            <person name="Cros-Aarteil S."/>
            <person name="Calhoun S."/>
            <person name="Haridas S."/>
            <person name="Kuo A."/>
            <person name="Mondo S."/>
            <person name="Pangilinan J."/>
            <person name="Riley R."/>
            <person name="Labutti K."/>
            <person name="Andreopoulos B."/>
            <person name="Lipzen A."/>
            <person name="Chen C."/>
            <person name="Yanf M."/>
            <person name="Daum C."/>
            <person name="Ng V."/>
            <person name="Clum A."/>
            <person name="Steindorff A."/>
            <person name="Ohm R."/>
            <person name="Martin F."/>
            <person name="Silar P."/>
            <person name="Natvig D."/>
            <person name="Lalanne C."/>
            <person name="Gautier V."/>
            <person name="Ament-Velasquez S.L."/>
            <person name="Kruys A."/>
            <person name="Hutchinson M.I."/>
            <person name="Powell A.J."/>
            <person name="Barry K."/>
            <person name="Miller A.N."/>
            <person name="Grigoriev I.V."/>
            <person name="Debuchy R."/>
            <person name="Gladieux P."/>
            <person name="Thoren M.H."/>
            <person name="Johannesson H."/>
        </authorList>
    </citation>
    <scope>NUCLEOTIDE SEQUENCE</scope>
    <source>
        <strain evidence="11">8032-3</strain>
    </source>
</reference>
<dbReference type="InterPro" id="IPR044880">
    <property type="entry name" value="NCX_ion-bd_dom_sf"/>
</dbReference>
<evidence type="ECO:0000256" key="1">
    <source>
        <dbReference type="ARBA" id="ARBA00004127"/>
    </source>
</evidence>
<feature type="transmembrane region" description="Helical" evidence="9">
    <location>
        <begin position="347"/>
        <end position="365"/>
    </location>
</feature>
<dbReference type="AlphaFoldDB" id="A0AAJ0FIN9"/>
<evidence type="ECO:0000256" key="7">
    <source>
        <dbReference type="ARBA" id="ARBA00023136"/>
    </source>
</evidence>
<evidence type="ECO:0000313" key="11">
    <source>
        <dbReference type="EMBL" id="KAK1762285.1"/>
    </source>
</evidence>
<dbReference type="InterPro" id="IPR004713">
    <property type="entry name" value="CaH_exchang"/>
</dbReference>
<feature type="transmembrane region" description="Helical" evidence="9">
    <location>
        <begin position="491"/>
        <end position="513"/>
    </location>
</feature>
<evidence type="ECO:0000259" key="10">
    <source>
        <dbReference type="Pfam" id="PF01699"/>
    </source>
</evidence>
<dbReference type="GO" id="GO:0006874">
    <property type="term" value="P:intracellular calcium ion homeostasis"/>
    <property type="evidence" value="ECO:0007669"/>
    <property type="project" value="TreeGrafter"/>
</dbReference>
<evidence type="ECO:0000256" key="6">
    <source>
        <dbReference type="ARBA" id="ARBA00023065"/>
    </source>
</evidence>